<sequence>MMTNPSVFVLILFLVYRLIHPFITAAAANNFTTDKDALLALKAHITNDPTNFLAKYWTTSISVCNWPGVTCDKIQRRVTTLNISGLNLAGTIPSQLGNLSSLQTLDLSHNRLSGTIPSSIVGIRTLRVLHIFHNQLSGSFPPLNNVSSFLSLDFRDNSLSGELPANICNHCPFLEVLYLKGNMFHGEIPSTLSECKQLVGLSLSTNNFSGSIPKEIGNLTNLKELYLTDNTLRGEIPQELGYLTQLNGLSLRNNLLTGTIPSSVFNLTSISVGMDFSINNLTGCLPEGMSQGLPFLQGLYVSVNQLTGRIPRDIGNLTSAKEIFLSFNNFIGEIPHEIGNLHSLEILSLANNSLTGVVPDTIFNVSRMKKLDLGFNALTGSLPSSIDLGLHNLEELYLPYNNFSGPIPTFIWNVSKLTNLEMGWNSFSGFIPNTLGNLRNLKRLSFVDNYLKSSNPELSFLSSLTNCNNLERLGLGGNPLHGILPSSIGNLSNSMKQLYIYSCNISGTIPEEIGNLINLTVLSLEHNDLNGSIPVSLGRLQKLQGLSLRLNKLQGSIPDSLCHLTALFLLELEGNKISGSIPPCIGNLTTLRAFLSSSNELTSIPLTFWNLTDILSFDFSSNSLTGPLPIEIGNLKVVTQIDLSRNLFSGDIPTTISGLKDLQFLALGYNSLKGPIPETFGNLISLQSLDLSNNNLSGVIPKSMEKLSFLKYLNLSFNRMEGEIPRGGSFGNFTAQSFMGNDLLCGSPNLQVPPCKSNKISTHPKSKKKVLVLGIILPLSTSIILSLGFVLVSRCRKRSTKLSNDADMAPEETRRRFSYLELLRATERFSESNLIGMGSFGSVYKARFQDGMEVAVKVFHLQFDGAFKSFDVECEVMKSIRHRNLVKILSSCSNDDFKALVLEYMPNGSLEKCLYSTNRILDVFQRLNIMIDVSSALEYLHFGYLTPVIHCDLKPSNVLLDGNMVARLSDFGIAKLLTGEDQSMTQTQTLATIGYMAPEYGREGKVSIKGDIYSYGIMLMETFTGTKPTEEFFAGEMSLKNWVKDLLHSSVIELVDKNLLRRDDEHFAAKERCVSSVLNLAIMCTAESPENRINAKDIVTRLSKIRGTLLETVEGRRRIRI</sequence>
<name>A0ACC1Y391_MELAZ</name>
<evidence type="ECO:0000313" key="1">
    <source>
        <dbReference type="EMBL" id="KAJ4718181.1"/>
    </source>
</evidence>
<reference evidence="1 2" key="1">
    <citation type="journal article" date="2023" name="Science">
        <title>Complex scaffold remodeling in plant triterpene biosynthesis.</title>
        <authorList>
            <person name="De La Pena R."/>
            <person name="Hodgson H."/>
            <person name="Liu J.C."/>
            <person name="Stephenson M.J."/>
            <person name="Martin A.C."/>
            <person name="Owen C."/>
            <person name="Harkess A."/>
            <person name="Leebens-Mack J."/>
            <person name="Jimenez L.E."/>
            <person name="Osbourn A."/>
            <person name="Sattely E.S."/>
        </authorList>
    </citation>
    <scope>NUCLEOTIDE SEQUENCE [LARGE SCALE GENOMIC DNA]</scope>
    <source>
        <strain evidence="2">cv. JPN11</strain>
        <tissue evidence="1">Leaf</tissue>
    </source>
</reference>
<keyword evidence="2" id="KW-1185">Reference proteome</keyword>
<evidence type="ECO:0000313" key="2">
    <source>
        <dbReference type="Proteomes" id="UP001164539"/>
    </source>
</evidence>
<dbReference type="Proteomes" id="UP001164539">
    <property type="component" value="Chromosome 5"/>
</dbReference>
<organism evidence="1 2">
    <name type="scientific">Melia azedarach</name>
    <name type="common">Chinaberry tree</name>
    <dbReference type="NCBI Taxonomy" id="155640"/>
    <lineage>
        <taxon>Eukaryota</taxon>
        <taxon>Viridiplantae</taxon>
        <taxon>Streptophyta</taxon>
        <taxon>Embryophyta</taxon>
        <taxon>Tracheophyta</taxon>
        <taxon>Spermatophyta</taxon>
        <taxon>Magnoliopsida</taxon>
        <taxon>eudicotyledons</taxon>
        <taxon>Gunneridae</taxon>
        <taxon>Pentapetalae</taxon>
        <taxon>rosids</taxon>
        <taxon>malvids</taxon>
        <taxon>Sapindales</taxon>
        <taxon>Meliaceae</taxon>
        <taxon>Melia</taxon>
    </lineage>
</organism>
<proteinExistence type="predicted"/>
<accession>A0ACC1Y391</accession>
<dbReference type="EMBL" id="CM051398">
    <property type="protein sequence ID" value="KAJ4718181.1"/>
    <property type="molecule type" value="Genomic_DNA"/>
</dbReference>
<comment type="caution">
    <text evidence="1">The sequence shown here is derived from an EMBL/GenBank/DDBJ whole genome shotgun (WGS) entry which is preliminary data.</text>
</comment>
<gene>
    <name evidence="1" type="ORF">OWV82_009895</name>
</gene>
<protein>
    <submittedName>
        <fullName evidence="1">Receptor-like protein kinase</fullName>
    </submittedName>
</protein>